<dbReference type="Gene3D" id="2.40.330.10">
    <property type="entry name" value="DNA-binding pseudobarrel domain"/>
    <property type="match status" value="1"/>
</dbReference>
<dbReference type="InterPro" id="IPR003340">
    <property type="entry name" value="B3_DNA-bd"/>
</dbReference>
<dbReference type="GO" id="GO:0005634">
    <property type="term" value="C:nucleus"/>
    <property type="evidence" value="ECO:0007669"/>
    <property type="project" value="UniProtKB-SubCell"/>
</dbReference>
<evidence type="ECO:0000256" key="4">
    <source>
        <dbReference type="ARBA" id="ARBA00023163"/>
    </source>
</evidence>
<keyword evidence="7" id="KW-1185">Reference proteome</keyword>
<keyword evidence="4" id="KW-0804">Transcription</keyword>
<comment type="subcellular location">
    <subcellularLocation>
        <location evidence="1">Nucleus</location>
    </subcellularLocation>
</comment>
<dbReference type="GO" id="GO:0003677">
    <property type="term" value="F:DNA binding"/>
    <property type="evidence" value="ECO:0007669"/>
    <property type="project" value="UniProtKB-KW"/>
</dbReference>
<dbReference type="SUPFAM" id="SSF101936">
    <property type="entry name" value="DNA-binding pseudobarrel domain"/>
    <property type="match status" value="1"/>
</dbReference>
<protein>
    <submittedName>
        <fullName evidence="6">Uncharacterized protein</fullName>
    </submittedName>
</protein>
<organism evidence="6 7">
    <name type="scientific">Dipteronia dyeriana</name>
    <dbReference type="NCBI Taxonomy" id="168575"/>
    <lineage>
        <taxon>Eukaryota</taxon>
        <taxon>Viridiplantae</taxon>
        <taxon>Streptophyta</taxon>
        <taxon>Embryophyta</taxon>
        <taxon>Tracheophyta</taxon>
        <taxon>Spermatophyta</taxon>
        <taxon>Magnoliopsida</taxon>
        <taxon>eudicotyledons</taxon>
        <taxon>Gunneridae</taxon>
        <taxon>Pentapetalae</taxon>
        <taxon>rosids</taxon>
        <taxon>malvids</taxon>
        <taxon>Sapindales</taxon>
        <taxon>Sapindaceae</taxon>
        <taxon>Hippocastanoideae</taxon>
        <taxon>Acereae</taxon>
        <taxon>Dipteronia</taxon>
    </lineage>
</organism>
<dbReference type="AlphaFoldDB" id="A0AAE0CVK3"/>
<dbReference type="EMBL" id="JANJYI010000001">
    <property type="protein sequence ID" value="KAK2665110.1"/>
    <property type="molecule type" value="Genomic_DNA"/>
</dbReference>
<proteinExistence type="predicted"/>
<evidence type="ECO:0000256" key="3">
    <source>
        <dbReference type="ARBA" id="ARBA00023125"/>
    </source>
</evidence>
<keyword evidence="2" id="KW-0805">Transcription regulation</keyword>
<evidence type="ECO:0000256" key="2">
    <source>
        <dbReference type="ARBA" id="ARBA00023015"/>
    </source>
</evidence>
<name>A0AAE0CVK3_9ROSI</name>
<dbReference type="InterPro" id="IPR015300">
    <property type="entry name" value="DNA-bd_pseudobarrel_sf"/>
</dbReference>
<reference evidence="6" key="1">
    <citation type="journal article" date="2023" name="Plant J.">
        <title>Genome sequences and population genomics provide insights into the demographic history, inbreeding, and mutation load of two 'living fossil' tree species of Dipteronia.</title>
        <authorList>
            <person name="Feng Y."/>
            <person name="Comes H.P."/>
            <person name="Chen J."/>
            <person name="Zhu S."/>
            <person name="Lu R."/>
            <person name="Zhang X."/>
            <person name="Li P."/>
            <person name="Qiu J."/>
            <person name="Olsen K.M."/>
            <person name="Qiu Y."/>
        </authorList>
    </citation>
    <scope>NUCLEOTIDE SEQUENCE</scope>
    <source>
        <strain evidence="6">KIB01</strain>
    </source>
</reference>
<dbReference type="CDD" id="cd10017">
    <property type="entry name" value="B3_DNA"/>
    <property type="match status" value="1"/>
</dbReference>
<keyword evidence="3" id="KW-0238">DNA-binding</keyword>
<evidence type="ECO:0000313" key="6">
    <source>
        <dbReference type="EMBL" id="KAK2665110.1"/>
    </source>
</evidence>
<sequence length="432" mass="49962">MYDNEEVELAVMEQANQVQANLPPQFPSLVKYMLQSHVTSEFWLDLPSESCLKHLPRQNTNIVLEDEDGNELKNCMQVKDIDIDIDIGICKEEEDNMSGYSEIEVPDGVTTPSESTVDQFKDVKSIEDFKIVVNRFVINSMLSKHHISRYYDLCCGQSSFLHDGLLVNLDYKLVVGMITETIYIADAIRASSITTSHSDFATWDKTLKAFQMTGMKVRFLQARLERLVNFTLNSERSRTARLERARADEARRILEEKLSAVRSRHWRGMLLGLQLCSRKWQRLPGDLQYTFIEQQIKKLEKDGNLAHKYFTVVDESNSIDQANRFLESQFSELSDEEMILDMYSEIHVDLGKHYKKLGEFNLPKFQDDLAHFRKRLLDCCSAYNFTQIFLDKGFRNILLGGDHAKAKDDRMIKFAEDLGYDVSLGRVLNIFI</sequence>
<dbReference type="Proteomes" id="UP001280121">
    <property type="component" value="Unassembled WGS sequence"/>
</dbReference>
<evidence type="ECO:0000256" key="5">
    <source>
        <dbReference type="ARBA" id="ARBA00023242"/>
    </source>
</evidence>
<evidence type="ECO:0000256" key="1">
    <source>
        <dbReference type="ARBA" id="ARBA00004123"/>
    </source>
</evidence>
<gene>
    <name evidence="6" type="ORF">Ddye_003684</name>
</gene>
<comment type="caution">
    <text evidence="6">The sequence shown here is derived from an EMBL/GenBank/DDBJ whole genome shotgun (WGS) entry which is preliminary data.</text>
</comment>
<keyword evidence="5" id="KW-0539">Nucleus</keyword>
<accession>A0AAE0CVK3</accession>
<evidence type="ECO:0000313" key="7">
    <source>
        <dbReference type="Proteomes" id="UP001280121"/>
    </source>
</evidence>